<keyword evidence="1" id="KW-1133">Transmembrane helix</keyword>
<keyword evidence="1" id="KW-0472">Membrane</keyword>
<accession>A0A5B7ZY41</accession>
<evidence type="ECO:0000313" key="2">
    <source>
        <dbReference type="EMBL" id="QDA59426.1"/>
    </source>
</evidence>
<evidence type="ECO:0000313" key="3">
    <source>
        <dbReference type="Proteomes" id="UP000305398"/>
    </source>
</evidence>
<proteinExistence type="predicted"/>
<protein>
    <submittedName>
        <fullName evidence="2">DUF3667 domain-containing protein</fullName>
    </submittedName>
</protein>
<feature type="transmembrane region" description="Helical" evidence="1">
    <location>
        <begin position="163"/>
        <end position="184"/>
    </location>
</feature>
<organism evidence="2 3">
    <name type="scientific">Hymenobacter jejuensis</name>
    <dbReference type="NCBI Taxonomy" id="2502781"/>
    <lineage>
        <taxon>Bacteria</taxon>
        <taxon>Pseudomonadati</taxon>
        <taxon>Bacteroidota</taxon>
        <taxon>Cytophagia</taxon>
        <taxon>Cytophagales</taxon>
        <taxon>Hymenobacteraceae</taxon>
        <taxon>Hymenobacter</taxon>
    </lineage>
</organism>
<feature type="transmembrane region" description="Helical" evidence="1">
    <location>
        <begin position="191"/>
        <end position="214"/>
    </location>
</feature>
<feature type="transmembrane region" description="Helical" evidence="1">
    <location>
        <begin position="126"/>
        <end position="143"/>
    </location>
</feature>
<dbReference type="EMBL" id="CP040896">
    <property type="protein sequence ID" value="QDA59426.1"/>
    <property type="molecule type" value="Genomic_DNA"/>
</dbReference>
<dbReference type="InterPro" id="IPR022134">
    <property type="entry name" value="DUF3667"/>
</dbReference>
<feature type="transmembrane region" description="Helical" evidence="1">
    <location>
        <begin position="257"/>
        <end position="279"/>
    </location>
</feature>
<name>A0A5B7ZY41_9BACT</name>
<dbReference type="Proteomes" id="UP000305398">
    <property type="component" value="Chromosome"/>
</dbReference>
<evidence type="ECO:0000256" key="1">
    <source>
        <dbReference type="SAM" id="Phobius"/>
    </source>
</evidence>
<sequence length="280" mass="31977">MAGLTKFSILPLFDINDLLPMEDATIAPAAAVPTTDAPDLLAHPFPASDHTCQNCGFQGSGRFCQQCGQNYDTHRITLPHLAHEVFHLFTHVEKGFLYTLKELALRPGDMQRRYLAGQRTRFQKPFSSFFLAATITALGQYAIKMLLIKMYGMSGESEDYFRHYFALMQVGLLPLYAFITWLFFRKSGYNYAEIAVVVCYSLSLVVLVVVLINAARLIWPYFDSRYVELPMVVLYNTWTYFRLFPTASRWQLALKSMFINTGCFFLSQLAGYIASLYLVH</sequence>
<keyword evidence="1" id="KW-0812">Transmembrane</keyword>
<dbReference type="OrthoDB" id="7446256at2"/>
<reference evidence="2 3" key="1">
    <citation type="submission" date="2019-06" db="EMBL/GenBank/DDBJ databases">
        <authorList>
            <person name="Srinivasan S."/>
        </authorList>
    </citation>
    <scope>NUCLEOTIDE SEQUENCE [LARGE SCALE GENOMIC DNA]</scope>
    <source>
        <strain evidence="2 3">17J68-5</strain>
    </source>
</reference>
<dbReference type="KEGG" id="hyj:FHG12_04600"/>
<dbReference type="Pfam" id="PF12412">
    <property type="entry name" value="DUF3667"/>
    <property type="match status" value="1"/>
</dbReference>
<dbReference type="AlphaFoldDB" id="A0A5B7ZY41"/>
<gene>
    <name evidence="2" type="ORF">FHG12_04600</name>
</gene>
<keyword evidence="3" id="KW-1185">Reference proteome</keyword>